<gene>
    <name evidence="2" type="ORF">TorRG33x02_351690</name>
</gene>
<dbReference type="Proteomes" id="UP000237000">
    <property type="component" value="Unassembled WGS sequence"/>
</dbReference>
<evidence type="ECO:0000313" key="3">
    <source>
        <dbReference type="Proteomes" id="UP000237000"/>
    </source>
</evidence>
<dbReference type="FunFam" id="3.80.10.10:FF:001172">
    <property type="entry name" value="Os11g0108932 protein"/>
    <property type="match status" value="1"/>
</dbReference>
<dbReference type="AlphaFoldDB" id="A0A2P5AFD9"/>
<comment type="caution">
    <text evidence="2">The sequence shown here is derived from an EMBL/GenBank/DDBJ whole genome shotgun (WGS) entry which is preliminary data.</text>
</comment>
<reference evidence="3" key="1">
    <citation type="submission" date="2016-06" db="EMBL/GenBank/DDBJ databases">
        <title>Parallel loss of symbiosis genes in relatives of nitrogen-fixing non-legume Parasponia.</title>
        <authorList>
            <person name="Van Velzen R."/>
            <person name="Holmer R."/>
            <person name="Bu F."/>
            <person name="Rutten L."/>
            <person name="Van Zeijl A."/>
            <person name="Liu W."/>
            <person name="Santuari L."/>
            <person name="Cao Q."/>
            <person name="Sharma T."/>
            <person name="Shen D."/>
            <person name="Roswanjaya Y."/>
            <person name="Wardhani T."/>
            <person name="Kalhor M.S."/>
            <person name="Jansen J."/>
            <person name="Van den Hoogen J."/>
            <person name="Gungor B."/>
            <person name="Hartog M."/>
            <person name="Hontelez J."/>
            <person name="Verver J."/>
            <person name="Yang W.-C."/>
            <person name="Schijlen E."/>
            <person name="Repin R."/>
            <person name="Schilthuizen M."/>
            <person name="Schranz E."/>
            <person name="Heidstra R."/>
            <person name="Miyata K."/>
            <person name="Fedorova E."/>
            <person name="Kohlen W."/>
            <person name="Bisseling T."/>
            <person name="Smit S."/>
            <person name="Geurts R."/>
        </authorList>
    </citation>
    <scope>NUCLEOTIDE SEQUENCE [LARGE SCALE GENOMIC DNA]</scope>
    <source>
        <strain evidence="3">cv. RG33-2</strain>
    </source>
</reference>
<protein>
    <submittedName>
        <fullName evidence="2">Leucine-rich repeat, cysteine-containing subtype</fullName>
    </submittedName>
</protein>
<feature type="domain" description="F-box/LRR-repeat protein 15-like leucin rich repeat" evidence="1">
    <location>
        <begin position="79"/>
        <end position="236"/>
    </location>
</feature>
<dbReference type="Pfam" id="PF13516">
    <property type="entry name" value="LRR_6"/>
    <property type="match status" value="1"/>
</dbReference>
<sequence length="433" mass="47779">MKKLKNDNKSRDSNPEMANPFDIFTDEIIFSILDHLKDDPFAKRSFSSVCKSFYFIESRHRRALKPLRSDLLPRTFHRYPSISHLDLSLCPLVDDNSLAAVSAAWKSTLLSIDLSRSRSFTSAGLSTLVNNCSGLIEIDLSNGTELTDSAAKAIAEARSLETLRLARCKKITDIGIGCIAVGCKKLRTIGLRWCMRITDLGVGLIAMKCKEIRSLDLSYLPITEKCLQQLQQLQHLEDLVLEGCHGIDDDGLATLSHYCKSIKIINVSNCQNLSHIGLSSLTNGAKSLEQLILANGPSVTTDLAKCLSQFSCLRSIKLDGCLVTCSGINAIADWKASLDELSFSKCSGLTDECLCFLAERHKDLRKLDITCCRKITYAAIQGITNSCTSLTSLRMESCSLVPKEAFILIGQHCQLLEELDITDNEIDDEGSKI</sequence>
<dbReference type="EMBL" id="JXTC01000891">
    <property type="protein sequence ID" value="PON35248.1"/>
    <property type="molecule type" value="Genomic_DNA"/>
</dbReference>
<organism evidence="2 3">
    <name type="scientific">Trema orientale</name>
    <name type="common">Charcoal tree</name>
    <name type="synonym">Celtis orientalis</name>
    <dbReference type="NCBI Taxonomy" id="63057"/>
    <lineage>
        <taxon>Eukaryota</taxon>
        <taxon>Viridiplantae</taxon>
        <taxon>Streptophyta</taxon>
        <taxon>Embryophyta</taxon>
        <taxon>Tracheophyta</taxon>
        <taxon>Spermatophyta</taxon>
        <taxon>Magnoliopsida</taxon>
        <taxon>eudicotyledons</taxon>
        <taxon>Gunneridae</taxon>
        <taxon>Pentapetalae</taxon>
        <taxon>rosids</taxon>
        <taxon>fabids</taxon>
        <taxon>Rosales</taxon>
        <taxon>Cannabaceae</taxon>
        <taxon>Trema</taxon>
    </lineage>
</organism>
<dbReference type="SMART" id="SM00367">
    <property type="entry name" value="LRR_CC"/>
    <property type="match status" value="10"/>
</dbReference>
<dbReference type="InterPro" id="IPR032675">
    <property type="entry name" value="LRR_dom_sf"/>
</dbReference>
<accession>A0A2P5AFD9</accession>
<evidence type="ECO:0000313" key="2">
    <source>
        <dbReference type="EMBL" id="PON35248.1"/>
    </source>
</evidence>
<dbReference type="InterPro" id="IPR006553">
    <property type="entry name" value="Leu-rich_rpt_Cys-con_subtyp"/>
</dbReference>
<dbReference type="InterPro" id="IPR001611">
    <property type="entry name" value="Leu-rich_rpt"/>
</dbReference>
<dbReference type="Pfam" id="PF25372">
    <property type="entry name" value="DUF7885"/>
    <property type="match status" value="1"/>
</dbReference>
<dbReference type="PANTHER" id="PTHR13318:SF95">
    <property type="entry name" value="F-BOX PROTEIN YLR352W"/>
    <property type="match status" value="1"/>
</dbReference>
<keyword evidence="3" id="KW-1185">Reference proteome</keyword>
<dbReference type="SUPFAM" id="SSF52047">
    <property type="entry name" value="RNI-like"/>
    <property type="match status" value="2"/>
</dbReference>
<proteinExistence type="predicted"/>
<dbReference type="PANTHER" id="PTHR13318">
    <property type="entry name" value="PARTNER OF PAIRED, ISOFORM B-RELATED"/>
    <property type="match status" value="1"/>
</dbReference>
<dbReference type="Gene3D" id="3.80.10.10">
    <property type="entry name" value="Ribonuclease Inhibitor"/>
    <property type="match status" value="3"/>
</dbReference>
<dbReference type="STRING" id="63057.A0A2P5AFD9"/>
<dbReference type="InterPro" id="IPR057207">
    <property type="entry name" value="FBXL15_LRR"/>
</dbReference>
<dbReference type="OrthoDB" id="550575at2759"/>
<dbReference type="InParanoid" id="A0A2P5AFD9"/>
<name>A0A2P5AFD9_TREOI</name>
<dbReference type="GO" id="GO:0019005">
    <property type="term" value="C:SCF ubiquitin ligase complex"/>
    <property type="evidence" value="ECO:0007669"/>
    <property type="project" value="TreeGrafter"/>
</dbReference>
<dbReference type="GO" id="GO:0031146">
    <property type="term" value="P:SCF-dependent proteasomal ubiquitin-dependent protein catabolic process"/>
    <property type="evidence" value="ECO:0007669"/>
    <property type="project" value="TreeGrafter"/>
</dbReference>
<evidence type="ECO:0000259" key="1">
    <source>
        <dbReference type="Pfam" id="PF25372"/>
    </source>
</evidence>